<proteinExistence type="predicted"/>
<keyword evidence="3" id="KW-1185">Reference proteome</keyword>
<gene>
    <name evidence="2" type="ORF">KYD98_12565</name>
</gene>
<evidence type="ECO:0000256" key="1">
    <source>
        <dbReference type="SAM" id="Phobius"/>
    </source>
</evidence>
<dbReference type="EMBL" id="JAHXPT010000010">
    <property type="protein sequence ID" value="MBW6410929.1"/>
    <property type="molecule type" value="Genomic_DNA"/>
</dbReference>
<protein>
    <recommendedName>
        <fullName evidence="4">N-terminal cleavage protein</fullName>
    </recommendedName>
</protein>
<keyword evidence="1" id="KW-1133">Transmembrane helix</keyword>
<evidence type="ECO:0008006" key="4">
    <source>
        <dbReference type="Google" id="ProtNLM"/>
    </source>
</evidence>
<keyword evidence="1" id="KW-0472">Membrane</keyword>
<name>A0ABS7AQU7_9CLOT</name>
<feature type="transmembrane region" description="Helical" evidence="1">
    <location>
        <begin position="7"/>
        <end position="31"/>
    </location>
</feature>
<keyword evidence="1" id="KW-0812">Transmembrane</keyword>
<comment type="caution">
    <text evidence="2">The sequence shown here is derived from an EMBL/GenBank/DDBJ whole genome shotgun (WGS) entry which is preliminary data.</text>
</comment>
<sequence length="145" mass="17204">MKREGNILIEVMASLFILSLIMLFGINTYIYSNKVLKERKLAEEVDRTIYNLINEVKYNSTMDEMKKLLLNKELGFKFNKNISKELLTKKLENLTKGNDIKISLIKENNYELEMQAVVLVESDNFIISKEKNFSKLWWMEYAKEY</sequence>
<dbReference type="RefSeq" id="WP_219780396.1">
    <property type="nucleotide sequence ID" value="NZ_JAHXPT010000010.1"/>
</dbReference>
<reference evidence="2 3" key="1">
    <citation type="submission" date="2021-07" db="EMBL/GenBank/DDBJ databases">
        <title>Clostridium weizhouense sp. nov., an anaerobic bacterium isolated from activated sludge of Petroleum wastewater.</title>
        <authorList>
            <person name="Li Q."/>
        </authorList>
    </citation>
    <scope>NUCLEOTIDE SEQUENCE [LARGE SCALE GENOMIC DNA]</scope>
    <source>
        <strain evidence="2 3">YB-6</strain>
    </source>
</reference>
<evidence type="ECO:0000313" key="3">
    <source>
        <dbReference type="Proteomes" id="UP001519921"/>
    </source>
</evidence>
<evidence type="ECO:0000313" key="2">
    <source>
        <dbReference type="EMBL" id="MBW6410929.1"/>
    </source>
</evidence>
<accession>A0ABS7AQU7</accession>
<organism evidence="2 3">
    <name type="scientific">Clostridium weizhouense</name>
    <dbReference type="NCBI Taxonomy" id="2859781"/>
    <lineage>
        <taxon>Bacteria</taxon>
        <taxon>Bacillati</taxon>
        <taxon>Bacillota</taxon>
        <taxon>Clostridia</taxon>
        <taxon>Eubacteriales</taxon>
        <taxon>Clostridiaceae</taxon>
        <taxon>Clostridium</taxon>
    </lineage>
</organism>
<dbReference type="Proteomes" id="UP001519921">
    <property type="component" value="Unassembled WGS sequence"/>
</dbReference>